<comment type="caution">
    <text evidence="15">The sequence shown here is derived from an EMBL/GenBank/DDBJ whole genome shotgun (WGS) entry which is preliminary data.</text>
</comment>
<comment type="subcellular location">
    <subcellularLocation>
        <location evidence="1 12">Nucleus</location>
    </subcellularLocation>
</comment>
<feature type="compositionally biased region" description="Polar residues" evidence="13">
    <location>
        <begin position="123"/>
        <end position="132"/>
    </location>
</feature>
<evidence type="ECO:0000256" key="12">
    <source>
        <dbReference type="RuleBase" id="RU366061"/>
    </source>
</evidence>
<dbReference type="InterPro" id="IPR003347">
    <property type="entry name" value="JmjC_dom"/>
</dbReference>
<evidence type="ECO:0000256" key="8">
    <source>
        <dbReference type="ARBA" id="ARBA00023004"/>
    </source>
</evidence>
<dbReference type="GO" id="GO:0003676">
    <property type="term" value="F:nucleic acid binding"/>
    <property type="evidence" value="ECO:0007669"/>
    <property type="project" value="InterPro"/>
</dbReference>
<keyword evidence="10 12" id="KW-0804">Transcription</keyword>
<dbReference type="GO" id="GO:0005730">
    <property type="term" value="C:nucleolus"/>
    <property type="evidence" value="ECO:0007669"/>
    <property type="project" value="TreeGrafter"/>
</dbReference>
<evidence type="ECO:0000256" key="9">
    <source>
        <dbReference type="ARBA" id="ARBA00023015"/>
    </source>
</evidence>
<dbReference type="Pfam" id="PF25244">
    <property type="entry name" value="PML_C"/>
    <property type="match status" value="1"/>
</dbReference>
<evidence type="ECO:0000256" key="10">
    <source>
        <dbReference type="ARBA" id="ARBA00023163"/>
    </source>
</evidence>
<sequence length="869" mass="97892">MKKVSAFSVFRSRKEKGDTPKVSYEEEKGNIRRASSTPIIKTDDGKSAKGKKLLKVLKGGSLRQSMRGTPKSRPSILKMVEDQGVAGDSDSVTLTSVKSNPDLLTVTSSSGMVTRKRSPKTIVVSSATNDTPSLPKVSISKPARIGLPPRSQKPTNAGSQNSLNIIKTSPKSKSSPNLGVAALQIARPLSTEKSGKRQREDGDSEPSKKKKTGKEDKSMEDIEQVMSFTDENNTGVWDHNLPYMFNSTEEAKKIFECLIHPIKPEKFFKELWERKPLLVRRHLENYNDGWFSTAELDKILRQENIHFGVNLDVTTFTDGKRETHNPAGRAHAPVVWDFYQNGCSVRMLNPQTYSRNVWKLLSVLQEYFGCCCGANVYLTPPGTQGFAPHYDDIEAFILQLEGKKYWRLYSPRSDAETLPRTSSGNFSEDDIGEPILDVVLEPGDLLYFPRGVIHQGKALEDTHSLHITVSCFQKNTWGDLMEKVTPVKLLCIVFQVTPAKLSCIVFQVTPVKLLRIVFQVTPVKLLRIVFQVTPVKLLRIVFQVTPVKLLRIVFQVTPVKLLRIVFQSKKLKDNQRESVKEGDTYGGEIEVQEHIDTETIPSKMKFGGEESVVVFDLETTGLSRKSDITQLAAFDGTTVFNEYVSPREVISPKSSEITGLTFDFSCDQMYHHGKPVKSRDIQIVLLEFIEFISKKKKPILFGHNIASFDIPILMNKLRQHSLLSEFMLHIYGCIDTIKLARRKFKTKDIGNHKQQTLVTKLLGVEYDAHNACADVTSLFQLLAHFEYSEKDVFPFNSALLTDSYIPLIRDSRITKLTARKLAHSGLCLKHLQLAFNRDSENGLKSILLEHGFNAKTVTSFTKYFTCTEE</sequence>
<keyword evidence="16" id="KW-1185">Reference proteome</keyword>
<evidence type="ECO:0000313" key="15">
    <source>
        <dbReference type="EMBL" id="VDI10089.1"/>
    </source>
</evidence>
<comment type="cofactor">
    <cofactor evidence="12">
        <name>Fe(2+)</name>
        <dbReference type="ChEBI" id="CHEBI:29033"/>
    </cofactor>
    <text evidence="12">Binds 1 Fe(2+) ion per subunit.</text>
</comment>
<keyword evidence="7 12" id="KW-0560">Oxidoreductase</keyword>
<keyword evidence="9 12" id="KW-0805">Transcription regulation</keyword>
<dbReference type="Pfam" id="PF00929">
    <property type="entry name" value="RNase_T"/>
    <property type="match status" value="1"/>
</dbReference>
<dbReference type="OrthoDB" id="425950at2759"/>
<evidence type="ECO:0000256" key="13">
    <source>
        <dbReference type="SAM" id="MobiDB-lite"/>
    </source>
</evidence>
<evidence type="ECO:0000256" key="1">
    <source>
        <dbReference type="ARBA" id="ARBA00004123"/>
    </source>
</evidence>
<reference evidence="15" key="1">
    <citation type="submission" date="2018-11" db="EMBL/GenBank/DDBJ databases">
        <authorList>
            <person name="Alioto T."/>
            <person name="Alioto T."/>
        </authorList>
    </citation>
    <scope>NUCLEOTIDE SEQUENCE</scope>
</reference>
<feature type="region of interest" description="Disordered" evidence="13">
    <location>
        <begin position="1"/>
        <end position="46"/>
    </location>
</feature>
<dbReference type="SUPFAM" id="SSF53098">
    <property type="entry name" value="Ribonuclease H-like"/>
    <property type="match status" value="1"/>
</dbReference>
<feature type="domain" description="JmjC" evidence="14">
    <location>
        <begin position="349"/>
        <end position="488"/>
    </location>
</feature>
<evidence type="ECO:0000313" key="16">
    <source>
        <dbReference type="Proteomes" id="UP000596742"/>
    </source>
</evidence>
<dbReference type="Gene3D" id="2.60.120.650">
    <property type="entry name" value="Cupin"/>
    <property type="match status" value="1"/>
</dbReference>
<dbReference type="PROSITE" id="PS51184">
    <property type="entry name" value="JMJC"/>
    <property type="match status" value="1"/>
</dbReference>
<keyword evidence="5" id="KW-0156">Chromatin regulator</keyword>
<dbReference type="EC" id="1.14.11.-" evidence="12"/>
<dbReference type="CDD" id="cd06127">
    <property type="entry name" value="DEDDh"/>
    <property type="match status" value="1"/>
</dbReference>
<evidence type="ECO:0000256" key="7">
    <source>
        <dbReference type="ARBA" id="ARBA00023002"/>
    </source>
</evidence>
<dbReference type="SMART" id="SM00479">
    <property type="entry name" value="EXOIII"/>
    <property type="match status" value="1"/>
</dbReference>
<dbReference type="PANTHER" id="PTHR13096:SF8">
    <property type="entry name" value="RIBOSOMAL OXYGENASE 1"/>
    <property type="match status" value="1"/>
</dbReference>
<dbReference type="Proteomes" id="UP000596742">
    <property type="component" value="Unassembled WGS sequence"/>
</dbReference>
<feature type="compositionally biased region" description="Basic and acidic residues" evidence="13">
    <location>
        <begin position="193"/>
        <end position="220"/>
    </location>
</feature>
<feature type="region of interest" description="Disordered" evidence="13">
    <location>
        <begin position="108"/>
        <end position="220"/>
    </location>
</feature>
<accession>A0A8B6CV46</accession>
<evidence type="ECO:0000256" key="2">
    <source>
        <dbReference type="ARBA" id="ARBA00010309"/>
    </source>
</evidence>
<evidence type="ECO:0000256" key="11">
    <source>
        <dbReference type="ARBA" id="ARBA00023242"/>
    </source>
</evidence>
<organism evidence="15 16">
    <name type="scientific">Mytilus galloprovincialis</name>
    <name type="common">Mediterranean mussel</name>
    <dbReference type="NCBI Taxonomy" id="29158"/>
    <lineage>
        <taxon>Eukaryota</taxon>
        <taxon>Metazoa</taxon>
        <taxon>Spiralia</taxon>
        <taxon>Lophotrochozoa</taxon>
        <taxon>Mollusca</taxon>
        <taxon>Bivalvia</taxon>
        <taxon>Autobranchia</taxon>
        <taxon>Pteriomorphia</taxon>
        <taxon>Mytilida</taxon>
        <taxon>Mytiloidea</taxon>
        <taxon>Mytilidae</taxon>
        <taxon>Mytilinae</taxon>
        <taxon>Mytilus</taxon>
    </lineage>
</organism>
<dbReference type="GO" id="GO:0008168">
    <property type="term" value="F:methyltransferase activity"/>
    <property type="evidence" value="ECO:0007669"/>
    <property type="project" value="UniProtKB-KW"/>
</dbReference>
<dbReference type="GO" id="GO:0032259">
    <property type="term" value="P:methylation"/>
    <property type="evidence" value="ECO:0007669"/>
    <property type="project" value="UniProtKB-KW"/>
</dbReference>
<evidence type="ECO:0000256" key="4">
    <source>
        <dbReference type="ARBA" id="ARBA00022723"/>
    </source>
</evidence>
<keyword evidence="15" id="KW-0489">Methyltransferase</keyword>
<keyword evidence="3" id="KW-0678">Repressor</keyword>
<dbReference type="Pfam" id="PF08007">
    <property type="entry name" value="JmjC_2"/>
    <property type="match status" value="1"/>
</dbReference>
<dbReference type="EMBL" id="UYJE01002364">
    <property type="protein sequence ID" value="VDI10089.1"/>
    <property type="molecule type" value="Genomic_DNA"/>
</dbReference>
<dbReference type="GO" id="GO:0005506">
    <property type="term" value="F:iron ion binding"/>
    <property type="evidence" value="ECO:0007669"/>
    <property type="project" value="UniProtKB-UniRule"/>
</dbReference>
<evidence type="ECO:0000256" key="3">
    <source>
        <dbReference type="ARBA" id="ARBA00022491"/>
    </source>
</evidence>
<dbReference type="InterPro" id="IPR057617">
    <property type="entry name" value="PML_C"/>
</dbReference>
<keyword evidence="15" id="KW-0808">Transferase</keyword>
<name>A0A8B6CV46_MYTGA</name>
<protein>
    <recommendedName>
        <fullName evidence="12">Bifunctional lysine-specific demethylase and histidyl-hydroxylase</fullName>
        <ecNumber evidence="12">1.14.11.-</ecNumber>
    </recommendedName>
</protein>
<dbReference type="InterPro" id="IPR036397">
    <property type="entry name" value="RNaseH_sf"/>
</dbReference>
<dbReference type="AlphaFoldDB" id="A0A8B6CV46"/>
<dbReference type="FunFam" id="2.60.120.650:FF:000013">
    <property type="entry name" value="Ribosomal oxygenase 1"/>
    <property type="match status" value="1"/>
</dbReference>
<keyword evidence="6 12" id="KW-0223">Dioxygenase</keyword>
<evidence type="ECO:0000256" key="6">
    <source>
        <dbReference type="ARBA" id="ARBA00022964"/>
    </source>
</evidence>
<feature type="compositionally biased region" description="Polar residues" evidence="13">
    <location>
        <begin position="152"/>
        <end position="167"/>
    </location>
</feature>
<gene>
    <name evidence="15" type="ORF">MGAL_10B082839</name>
</gene>
<dbReference type="Gene3D" id="3.30.420.10">
    <property type="entry name" value="Ribonuclease H-like superfamily/Ribonuclease H"/>
    <property type="match status" value="1"/>
</dbReference>
<comment type="similarity">
    <text evidence="2">Belongs to the ROX family. NO66 subfamily.</text>
</comment>
<proteinExistence type="inferred from homology"/>
<evidence type="ECO:0000256" key="5">
    <source>
        <dbReference type="ARBA" id="ARBA00022853"/>
    </source>
</evidence>
<dbReference type="InterPro" id="IPR012337">
    <property type="entry name" value="RNaseH-like_sf"/>
</dbReference>
<comment type="function">
    <text evidence="12">Oxygenase that can act as both a histone lysine demethylase and a ribosomal histidine hydroxylase.</text>
</comment>
<dbReference type="SUPFAM" id="SSF51197">
    <property type="entry name" value="Clavaminate synthase-like"/>
    <property type="match status" value="1"/>
</dbReference>
<keyword evidence="4 12" id="KW-0479">Metal-binding</keyword>
<feature type="compositionally biased region" description="Basic and acidic residues" evidence="13">
    <location>
        <begin position="15"/>
        <end position="30"/>
    </location>
</feature>
<keyword evidence="11 12" id="KW-0539">Nucleus</keyword>
<dbReference type="PANTHER" id="PTHR13096">
    <property type="entry name" value="MINA53 MYC INDUCED NUCLEAR ANTIGEN"/>
    <property type="match status" value="1"/>
</dbReference>
<dbReference type="GO" id="GO:0032453">
    <property type="term" value="F:histone H3K4 demethylase activity"/>
    <property type="evidence" value="ECO:0007669"/>
    <property type="project" value="TreeGrafter"/>
</dbReference>
<dbReference type="InterPro" id="IPR039994">
    <property type="entry name" value="NO66-like"/>
</dbReference>
<dbReference type="InterPro" id="IPR013520">
    <property type="entry name" value="Ribonucl_H"/>
</dbReference>
<evidence type="ECO:0000259" key="14">
    <source>
        <dbReference type="PROSITE" id="PS51184"/>
    </source>
</evidence>
<dbReference type="GO" id="GO:0051864">
    <property type="term" value="F:histone H3K36 demethylase activity"/>
    <property type="evidence" value="ECO:0007669"/>
    <property type="project" value="TreeGrafter"/>
</dbReference>
<keyword evidence="8 12" id="KW-0408">Iron</keyword>